<evidence type="ECO:0000313" key="6">
    <source>
        <dbReference type="Proteomes" id="UP000019226"/>
    </source>
</evidence>
<dbReference type="SUPFAM" id="SSF46785">
    <property type="entry name" value="Winged helix' DNA-binding domain"/>
    <property type="match status" value="1"/>
</dbReference>
<dbReference type="InterPro" id="IPR036388">
    <property type="entry name" value="WH-like_DNA-bd_sf"/>
</dbReference>
<proteinExistence type="predicted"/>
<evidence type="ECO:0000259" key="4">
    <source>
        <dbReference type="PROSITE" id="PS51118"/>
    </source>
</evidence>
<dbReference type="InterPro" id="IPR002577">
    <property type="entry name" value="HTH_HxlR"/>
</dbReference>
<keyword evidence="1" id="KW-0805">Transcription regulation</keyword>
<organism evidence="5 6">
    <name type="scientific">Corynebacterium casei LMG S-19264</name>
    <dbReference type="NCBI Taxonomy" id="1285583"/>
    <lineage>
        <taxon>Bacteria</taxon>
        <taxon>Bacillati</taxon>
        <taxon>Actinomycetota</taxon>
        <taxon>Actinomycetes</taxon>
        <taxon>Mycobacteriales</taxon>
        <taxon>Corynebacteriaceae</taxon>
        <taxon>Corynebacterium</taxon>
    </lineage>
</organism>
<dbReference type="InterPro" id="IPR036390">
    <property type="entry name" value="WH_DNA-bd_sf"/>
</dbReference>
<evidence type="ECO:0000256" key="1">
    <source>
        <dbReference type="ARBA" id="ARBA00023015"/>
    </source>
</evidence>
<evidence type="ECO:0000313" key="5">
    <source>
        <dbReference type="EMBL" id="AHI20126.1"/>
    </source>
</evidence>
<dbReference type="Gene3D" id="1.10.10.10">
    <property type="entry name" value="Winged helix-like DNA-binding domain superfamily/Winged helix DNA-binding domain"/>
    <property type="match status" value="1"/>
</dbReference>
<accession>A0ABM5PQ79</accession>
<dbReference type="PANTHER" id="PTHR33204:SF37">
    <property type="entry name" value="HTH-TYPE TRANSCRIPTIONAL REGULATOR YODB"/>
    <property type="match status" value="1"/>
</dbReference>
<protein>
    <submittedName>
        <fullName evidence="5">Transcriptional regulator</fullName>
    </submittedName>
</protein>
<sequence>MSTSNDSPQNELCADVFSSMCTSRGALQHLTGRWGSLTMVALLESNSPMRFAELRRKIDGISDRMLSQTLGQLERDGMVNRLVRSSIPPHVDYSLTELGTKVAQPLKALTSIIEAELGNVMEAQERFDSAQ</sequence>
<dbReference type="Pfam" id="PF01638">
    <property type="entry name" value="HxlR"/>
    <property type="match status" value="1"/>
</dbReference>
<keyword evidence="2" id="KW-0238">DNA-binding</keyword>
<evidence type="ECO:0000256" key="2">
    <source>
        <dbReference type="ARBA" id="ARBA00023125"/>
    </source>
</evidence>
<keyword evidence="3" id="KW-0804">Transcription</keyword>
<gene>
    <name evidence="5" type="ORF">CCASEI_07785</name>
</gene>
<evidence type="ECO:0000256" key="3">
    <source>
        <dbReference type="ARBA" id="ARBA00023163"/>
    </source>
</evidence>
<name>A0ABM5PQ79_9CORY</name>
<keyword evidence="6" id="KW-1185">Reference proteome</keyword>
<dbReference type="EMBL" id="CP004350">
    <property type="protein sequence ID" value="AHI20126.1"/>
    <property type="molecule type" value="Genomic_DNA"/>
</dbReference>
<dbReference type="RefSeq" id="WP_006823038.1">
    <property type="nucleotide sequence ID" value="NZ_CP004350.1"/>
</dbReference>
<dbReference type="Proteomes" id="UP000019226">
    <property type="component" value="Chromosome"/>
</dbReference>
<dbReference type="GeneID" id="82877701"/>
<reference evidence="6" key="1">
    <citation type="submission" date="2013-02" db="EMBL/GenBank/DDBJ databases">
        <title>The complete genome sequence of Corynebacterium casei LMG S-19264 (=DSM 44701).</title>
        <authorList>
            <person name="Ruckert C."/>
            <person name="Albersmeier A."/>
            <person name="Kalinowski J."/>
        </authorList>
    </citation>
    <scope>NUCLEOTIDE SEQUENCE [LARGE SCALE GENOMIC DNA]</scope>
    <source>
        <strain evidence="6">LMG S-19264</strain>
    </source>
</reference>
<feature type="domain" description="HTH hxlR-type" evidence="4">
    <location>
        <begin position="21"/>
        <end position="121"/>
    </location>
</feature>
<dbReference type="PANTHER" id="PTHR33204">
    <property type="entry name" value="TRANSCRIPTIONAL REGULATOR, MARR FAMILY"/>
    <property type="match status" value="1"/>
</dbReference>
<dbReference type="PROSITE" id="PS51118">
    <property type="entry name" value="HTH_HXLR"/>
    <property type="match status" value="1"/>
</dbReference>